<gene>
    <name evidence="2" type="ORF">NX722_12075</name>
</gene>
<reference evidence="2 3" key="1">
    <citation type="submission" date="2022-10" db="EMBL/GenBank/DDBJ databases">
        <title>High-quality genome sequences of two octocoral-associated bacteria, Endozoicomonas euniceicola EF212 and Endozoicomonas gorgoniicola PS125.</title>
        <authorList>
            <person name="Chiou Y.-J."/>
            <person name="Chen Y.-H."/>
        </authorList>
    </citation>
    <scope>NUCLEOTIDE SEQUENCE [LARGE SCALE GENOMIC DNA]</scope>
    <source>
        <strain evidence="2 3">PS125</strain>
    </source>
</reference>
<dbReference type="Pfam" id="PF09413">
    <property type="entry name" value="DUF2007"/>
    <property type="match status" value="1"/>
</dbReference>
<evidence type="ECO:0000313" key="3">
    <source>
        <dbReference type="Proteomes" id="UP001209854"/>
    </source>
</evidence>
<dbReference type="Proteomes" id="UP001209854">
    <property type="component" value="Unassembled WGS sequence"/>
</dbReference>
<protein>
    <submittedName>
        <fullName evidence="2">DUF2007 domain-containing protein</fullName>
    </submittedName>
</protein>
<dbReference type="InterPro" id="IPR018551">
    <property type="entry name" value="DUF2007"/>
</dbReference>
<evidence type="ECO:0000313" key="2">
    <source>
        <dbReference type="EMBL" id="MCW7553355.1"/>
    </source>
</evidence>
<dbReference type="RefSeq" id="WP_262568189.1">
    <property type="nucleotide sequence ID" value="NZ_JAPFCC010000001.1"/>
</dbReference>
<evidence type="ECO:0000259" key="1">
    <source>
        <dbReference type="Pfam" id="PF09413"/>
    </source>
</evidence>
<comment type="caution">
    <text evidence="2">The sequence shown here is derived from an EMBL/GenBank/DDBJ whole genome shotgun (WGS) entry which is preliminary data.</text>
</comment>
<dbReference type="EMBL" id="JAPFCC010000001">
    <property type="protein sequence ID" value="MCW7553355.1"/>
    <property type="molecule type" value="Genomic_DNA"/>
</dbReference>
<sequence length="73" mass="8030">MIKIYSPENVIEAQCLKDFLEQQHIPCFIGGQYLAGAIGELPVAGLLGLYVEDMDAGLARRLICDYLNATPVF</sequence>
<feature type="domain" description="DUF2007" evidence="1">
    <location>
        <begin position="1"/>
        <end position="63"/>
    </location>
</feature>
<name>A0ABT3MVF8_9GAMM</name>
<proteinExistence type="predicted"/>
<organism evidence="2 3">
    <name type="scientific">Endozoicomonas gorgoniicola</name>
    <dbReference type="NCBI Taxonomy" id="1234144"/>
    <lineage>
        <taxon>Bacteria</taxon>
        <taxon>Pseudomonadati</taxon>
        <taxon>Pseudomonadota</taxon>
        <taxon>Gammaproteobacteria</taxon>
        <taxon>Oceanospirillales</taxon>
        <taxon>Endozoicomonadaceae</taxon>
        <taxon>Endozoicomonas</taxon>
    </lineage>
</organism>
<keyword evidence="3" id="KW-1185">Reference proteome</keyword>
<accession>A0ABT3MVF8</accession>